<keyword evidence="11" id="KW-1185">Reference proteome</keyword>
<keyword evidence="4" id="KW-0021">Allosteric enzyme</keyword>
<dbReference type="GO" id="GO:0008184">
    <property type="term" value="F:glycogen phosphorylase activity"/>
    <property type="evidence" value="ECO:0007669"/>
    <property type="project" value="InterPro"/>
</dbReference>
<keyword evidence="7 9" id="KW-0663">Pyridoxal phosphate</keyword>
<dbReference type="Gene3D" id="3.40.50.2000">
    <property type="entry name" value="Glycogen Phosphorylase B"/>
    <property type="match status" value="2"/>
</dbReference>
<organism evidence="10 11">
    <name type="scientific">Cerrena zonata</name>
    <dbReference type="NCBI Taxonomy" id="2478898"/>
    <lineage>
        <taxon>Eukaryota</taxon>
        <taxon>Fungi</taxon>
        <taxon>Dikarya</taxon>
        <taxon>Basidiomycota</taxon>
        <taxon>Agaricomycotina</taxon>
        <taxon>Agaricomycetes</taxon>
        <taxon>Polyporales</taxon>
        <taxon>Cerrenaceae</taxon>
        <taxon>Cerrena</taxon>
    </lineage>
</organism>
<evidence type="ECO:0000256" key="3">
    <source>
        <dbReference type="ARBA" id="ARBA00006047"/>
    </source>
</evidence>
<dbReference type="GO" id="GO:0030170">
    <property type="term" value="F:pyridoxal phosphate binding"/>
    <property type="evidence" value="ECO:0007669"/>
    <property type="project" value="TreeGrafter"/>
</dbReference>
<evidence type="ECO:0000256" key="4">
    <source>
        <dbReference type="ARBA" id="ARBA00022533"/>
    </source>
</evidence>
<dbReference type="Proteomes" id="UP001385951">
    <property type="component" value="Unassembled WGS sequence"/>
</dbReference>
<evidence type="ECO:0000256" key="5">
    <source>
        <dbReference type="ARBA" id="ARBA00022676"/>
    </source>
</evidence>
<name>A0AAW0FPD7_9APHY</name>
<dbReference type="EMBL" id="JASBNA010000046">
    <property type="protein sequence ID" value="KAK7680825.1"/>
    <property type="molecule type" value="Genomic_DNA"/>
</dbReference>
<keyword evidence="6 9" id="KW-0808">Transferase</keyword>
<evidence type="ECO:0000256" key="1">
    <source>
        <dbReference type="ARBA" id="ARBA00001275"/>
    </source>
</evidence>
<dbReference type="PANTHER" id="PTHR11468:SF3">
    <property type="entry name" value="GLYCOGEN PHOSPHORYLASE, LIVER FORM"/>
    <property type="match status" value="1"/>
</dbReference>
<dbReference type="PANTHER" id="PTHR11468">
    <property type="entry name" value="GLYCOGEN PHOSPHORYLASE"/>
    <property type="match status" value="1"/>
</dbReference>
<dbReference type="InterPro" id="IPR035090">
    <property type="entry name" value="Pyridoxal_P_attach_site"/>
</dbReference>
<dbReference type="PROSITE" id="PS00102">
    <property type="entry name" value="PHOSPHORYLASE"/>
    <property type="match status" value="1"/>
</dbReference>
<accession>A0AAW0FPD7</accession>
<dbReference type="GO" id="GO:0005737">
    <property type="term" value="C:cytoplasm"/>
    <property type="evidence" value="ECO:0007669"/>
    <property type="project" value="TreeGrafter"/>
</dbReference>
<dbReference type="InterPro" id="IPR000811">
    <property type="entry name" value="Glyco_trans_35"/>
</dbReference>
<keyword evidence="5 9" id="KW-0328">Glycosyltransferase</keyword>
<proteinExistence type="inferred from homology"/>
<sequence length="412" mass="46526">MSLIEEGVPQQVRMANLACIGSHKVNGVAELHSELVRATIMKDFVEFFGVSKFFNVTNGITPRRWLDQCNPSLSQLIADTLKLPKATFLKDLYKLEGLLKHVDDTKFQTKWAAVKQTNKERLAHYVEVTTGHKINTKAMFDVQIKRLHEYKRQTLNIFGVIHRYLTLKAMTPEERKKVNPKVVFFAGKAAPGYYIAKLTIKLIVNVARIINVDPDTKDLLSLFFLPDYSVSLAEILIPASDISQHISTAGTEASGTSNMKFCLNGGLLLGTVDGANIEIAEEVGEDNVFFFGHLTPAVEDLRYKHMYHPVPLEEKCPRLANVINEVASGRFGDGGAYEPLLNTVRQHDYYLLTEDFDSYIQALEIVDEAYQNRTEWIKKSIHTTAKMGKFSSDRAIMDYALECWNIEPSKSE</sequence>
<evidence type="ECO:0000256" key="2">
    <source>
        <dbReference type="ARBA" id="ARBA00001933"/>
    </source>
</evidence>
<dbReference type="Pfam" id="PF00343">
    <property type="entry name" value="Phosphorylase"/>
    <property type="match status" value="1"/>
</dbReference>
<protein>
    <recommendedName>
        <fullName evidence="9">Alpha-1,4 glucan phosphorylase</fullName>
        <ecNumber evidence="9">2.4.1.1</ecNumber>
    </recommendedName>
</protein>
<gene>
    <name evidence="10" type="ORF">QCA50_016135</name>
</gene>
<comment type="caution">
    <text evidence="10">The sequence shown here is derived from an EMBL/GenBank/DDBJ whole genome shotgun (WGS) entry which is preliminary data.</text>
</comment>
<comment type="cofactor">
    <cofactor evidence="2 9">
        <name>pyridoxal 5'-phosphate</name>
        <dbReference type="ChEBI" id="CHEBI:597326"/>
    </cofactor>
</comment>
<comment type="similarity">
    <text evidence="3 9">Belongs to the glycogen phosphorylase family.</text>
</comment>
<evidence type="ECO:0000313" key="10">
    <source>
        <dbReference type="EMBL" id="KAK7680825.1"/>
    </source>
</evidence>
<comment type="function">
    <text evidence="9">Allosteric enzyme that catalyzes the rate-limiting step in glycogen catabolism, the phosphorolytic cleavage of glycogen to produce glucose-1-phosphate, and plays a central role in maintaining cellular and organismal glucose homeostasis.</text>
</comment>
<evidence type="ECO:0000256" key="9">
    <source>
        <dbReference type="RuleBase" id="RU000587"/>
    </source>
</evidence>
<evidence type="ECO:0000256" key="7">
    <source>
        <dbReference type="ARBA" id="ARBA00022898"/>
    </source>
</evidence>
<dbReference type="FunFam" id="3.40.50.2000:FF:000003">
    <property type="entry name" value="Alpha-1,4 glucan phosphorylase"/>
    <property type="match status" value="1"/>
</dbReference>
<dbReference type="GO" id="GO:0005980">
    <property type="term" value="P:glycogen catabolic process"/>
    <property type="evidence" value="ECO:0007669"/>
    <property type="project" value="TreeGrafter"/>
</dbReference>
<dbReference type="EC" id="2.4.1.1" evidence="9"/>
<dbReference type="AlphaFoldDB" id="A0AAW0FPD7"/>
<evidence type="ECO:0000256" key="8">
    <source>
        <dbReference type="ARBA" id="ARBA00023277"/>
    </source>
</evidence>
<dbReference type="SUPFAM" id="SSF53756">
    <property type="entry name" value="UDP-Glycosyltransferase/glycogen phosphorylase"/>
    <property type="match status" value="1"/>
</dbReference>
<keyword evidence="8 9" id="KW-0119">Carbohydrate metabolism</keyword>
<evidence type="ECO:0000256" key="6">
    <source>
        <dbReference type="ARBA" id="ARBA00022679"/>
    </source>
</evidence>
<comment type="catalytic activity">
    <reaction evidence="1 9">
        <text>[(1-&gt;4)-alpha-D-glucosyl](n) + phosphate = [(1-&gt;4)-alpha-D-glucosyl](n-1) + alpha-D-glucose 1-phosphate</text>
        <dbReference type="Rhea" id="RHEA:41732"/>
        <dbReference type="Rhea" id="RHEA-COMP:9584"/>
        <dbReference type="Rhea" id="RHEA-COMP:9586"/>
        <dbReference type="ChEBI" id="CHEBI:15444"/>
        <dbReference type="ChEBI" id="CHEBI:43474"/>
        <dbReference type="ChEBI" id="CHEBI:58601"/>
        <dbReference type="EC" id="2.4.1.1"/>
    </reaction>
</comment>
<reference evidence="10 11" key="1">
    <citation type="submission" date="2022-09" db="EMBL/GenBank/DDBJ databases">
        <authorList>
            <person name="Palmer J.M."/>
        </authorList>
    </citation>
    <scope>NUCLEOTIDE SEQUENCE [LARGE SCALE GENOMIC DNA]</scope>
    <source>
        <strain evidence="10 11">DSM 7382</strain>
    </source>
</reference>
<evidence type="ECO:0000313" key="11">
    <source>
        <dbReference type="Proteomes" id="UP001385951"/>
    </source>
</evidence>